<reference evidence="1 2" key="1">
    <citation type="submission" date="2022-02" db="EMBL/GenBank/DDBJ databases">
        <authorList>
            <person name="Min J."/>
        </authorList>
    </citation>
    <scope>NUCLEOTIDE SEQUENCE [LARGE SCALE GENOMIC DNA]</scope>
    <source>
        <strain evidence="1 2">GR10-1</strain>
    </source>
</reference>
<organism evidence="1 2">
    <name type="scientific">Niabella ginsengisoli</name>
    <dbReference type="NCBI Taxonomy" id="522298"/>
    <lineage>
        <taxon>Bacteria</taxon>
        <taxon>Pseudomonadati</taxon>
        <taxon>Bacteroidota</taxon>
        <taxon>Chitinophagia</taxon>
        <taxon>Chitinophagales</taxon>
        <taxon>Chitinophagaceae</taxon>
        <taxon>Niabella</taxon>
    </lineage>
</organism>
<evidence type="ECO:0000313" key="1">
    <source>
        <dbReference type="EMBL" id="MCH5599467.1"/>
    </source>
</evidence>
<dbReference type="RefSeq" id="WP_240831492.1">
    <property type="nucleotide sequence ID" value="NZ_JAKWBL010000003.1"/>
</dbReference>
<dbReference type="EMBL" id="JAKWBL010000003">
    <property type="protein sequence ID" value="MCH5599467.1"/>
    <property type="molecule type" value="Genomic_DNA"/>
</dbReference>
<accession>A0ABS9SM69</accession>
<sequence length="86" mass="9612">MGKKVDSIPRAKPPITLVAWPVEDFLMILFTGRLAHRSVVFSDDAISAPTSKPTPIAPNTPYFVKTKPSQFHFDPVIAKVQDLYRC</sequence>
<keyword evidence="2" id="KW-1185">Reference proteome</keyword>
<proteinExistence type="predicted"/>
<evidence type="ECO:0000313" key="2">
    <source>
        <dbReference type="Proteomes" id="UP001202248"/>
    </source>
</evidence>
<dbReference type="Proteomes" id="UP001202248">
    <property type="component" value="Unassembled WGS sequence"/>
</dbReference>
<gene>
    <name evidence="1" type="ORF">MKP09_16920</name>
</gene>
<protein>
    <submittedName>
        <fullName evidence="1">Uncharacterized protein</fullName>
    </submittedName>
</protein>
<name>A0ABS9SM69_9BACT</name>
<comment type="caution">
    <text evidence="1">The sequence shown here is derived from an EMBL/GenBank/DDBJ whole genome shotgun (WGS) entry which is preliminary data.</text>
</comment>